<evidence type="ECO:0000256" key="1">
    <source>
        <dbReference type="ARBA" id="ARBA00023125"/>
    </source>
</evidence>
<dbReference type="Proteomes" id="UP001354989">
    <property type="component" value="Chromosome"/>
</dbReference>
<dbReference type="PANTHER" id="PTHR46558:SF11">
    <property type="entry name" value="HTH-TYPE TRANSCRIPTIONAL REGULATOR XRE"/>
    <property type="match status" value="1"/>
</dbReference>
<sequence length="248" mass="28474">MSHIGRNIRKIRSVKNLSQAKFAELFKLARPSVGAYEEGRSEPKIDTVIAIAQHFNLSIDLLLTKDITVNQLYHFDIDKVEEKIEPLVKQVEGIPMLEGKNWLNYILGQRKPDFIDNLPKIVIPKISPKNHLAFVFNRQQAGGSRALNNGDILIGTMVKPSEIAAVQGMLGIVIHNRRAYVLRIVKEEDDQLILSYWEDPSEQVPLSMEKVEEIWAVKQRITQQLDAPNLLERRVLRLEEQIEKLLRD</sequence>
<dbReference type="Gene3D" id="1.10.260.40">
    <property type="entry name" value="lambda repressor-like DNA-binding domains"/>
    <property type="match status" value="1"/>
</dbReference>
<evidence type="ECO:0000313" key="4">
    <source>
        <dbReference type="Proteomes" id="UP001354989"/>
    </source>
</evidence>
<accession>A0ABM7VEL5</accession>
<dbReference type="SMART" id="SM00530">
    <property type="entry name" value="HTH_XRE"/>
    <property type="match status" value="1"/>
</dbReference>
<protein>
    <recommendedName>
        <fullName evidence="2">HTH cro/C1-type domain-containing protein</fullName>
    </recommendedName>
</protein>
<evidence type="ECO:0000259" key="2">
    <source>
        <dbReference type="PROSITE" id="PS50943"/>
    </source>
</evidence>
<reference evidence="3 4" key="1">
    <citation type="submission" date="2021-12" db="EMBL/GenBank/DDBJ databases">
        <title>Genome sequencing of bacteria with rrn-lacking chromosome and rrn-plasmid.</title>
        <authorList>
            <person name="Anda M."/>
            <person name="Iwasaki W."/>
        </authorList>
    </citation>
    <scope>NUCLEOTIDE SEQUENCE [LARGE SCALE GENOMIC DNA]</scope>
    <source>
        <strain evidence="3 4">NBRC 101262</strain>
    </source>
</reference>
<keyword evidence="4" id="KW-1185">Reference proteome</keyword>
<dbReference type="PROSITE" id="PS50943">
    <property type="entry name" value="HTH_CROC1"/>
    <property type="match status" value="1"/>
</dbReference>
<proteinExistence type="predicted"/>
<dbReference type="PANTHER" id="PTHR46558">
    <property type="entry name" value="TRACRIPTIONAL REGULATORY PROTEIN-RELATED-RELATED"/>
    <property type="match status" value="1"/>
</dbReference>
<dbReference type="InterPro" id="IPR001387">
    <property type="entry name" value="Cro/C1-type_HTH"/>
</dbReference>
<dbReference type="CDD" id="cd00093">
    <property type="entry name" value="HTH_XRE"/>
    <property type="match status" value="1"/>
</dbReference>
<dbReference type="SUPFAM" id="SSF47413">
    <property type="entry name" value="lambda repressor-like DNA-binding domains"/>
    <property type="match status" value="1"/>
</dbReference>
<dbReference type="InterPro" id="IPR010982">
    <property type="entry name" value="Lambda_DNA-bd_dom_sf"/>
</dbReference>
<organism evidence="3 4">
    <name type="scientific">Persicobacter psychrovividus</name>
    <dbReference type="NCBI Taxonomy" id="387638"/>
    <lineage>
        <taxon>Bacteria</taxon>
        <taxon>Pseudomonadati</taxon>
        <taxon>Bacteroidota</taxon>
        <taxon>Cytophagia</taxon>
        <taxon>Cytophagales</taxon>
        <taxon>Persicobacteraceae</taxon>
        <taxon>Persicobacter</taxon>
    </lineage>
</organism>
<keyword evidence="1" id="KW-0238">DNA-binding</keyword>
<gene>
    <name evidence="3" type="ORF">PEPS_14250</name>
</gene>
<evidence type="ECO:0000313" key="3">
    <source>
        <dbReference type="EMBL" id="BDC99144.1"/>
    </source>
</evidence>
<dbReference type="EMBL" id="AP025292">
    <property type="protein sequence ID" value="BDC99144.1"/>
    <property type="molecule type" value="Genomic_DNA"/>
</dbReference>
<name>A0ABM7VEL5_9BACT</name>
<feature type="domain" description="HTH cro/C1-type" evidence="2">
    <location>
        <begin position="8"/>
        <end position="62"/>
    </location>
</feature>
<dbReference type="Pfam" id="PF12844">
    <property type="entry name" value="HTH_19"/>
    <property type="match status" value="1"/>
</dbReference>